<organism evidence="3">
    <name type="scientific">Phytophthora sojae (strain P6497)</name>
    <name type="common">Soybean stem and root rot agent</name>
    <name type="synonym">Phytophthora megasperma f. sp. glycines</name>
    <dbReference type="NCBI Taxonomy" id="1094619"/>
    <lineage>
        <taxon>Eukaryota</taxon>
        <taxon>Sar</taxon>
        <taxon>Stramenopiles</taxon>
        <taxon>Oomycota</taxon>
        <taxon>Peronosporomycetes</taxon>
        <taxon>Peronosporales</taxon>
        <taxon>Peronosporaceae</taxon>
        <taxon>Phytophthora</taxon>
    </lineage>
</organism>
<evidence type="ECO:0008006" key="4">
    <source>
        <dbReference type="Google" id="ProtNLM"/>
    </source>
</evidence>
<keyword evidence="3" id="KW-1185">Reference proteome</keyword>
<sequence>MARCWERGQPRKDPVWNDVVVADDVVSCKKCERIIHLLGETHVERVRDHFKRKGSKRPFALWFYSTGMTFNKVNHATLVKAMAILNPGAVLPTPRELATTLLCGSCGELKLVMVHRVAGKKCDKSVVDYMLICEDETYFLGSVEGVAGLGCAPGRIPELLADLFFWLHDTLRVVLAF</sequence>
<dbReference type="GeneID" id="20646292"/>
<accession>G4ZFH6</accession>
<reference evidence="2" key="2">
    <citation type="submission" date="2011-09" db="EMBL/GenBank/DDBJ databases">
        <authorList>
            <consortium name="US DOE Joint Genome Institute (JGI-PGF)"/>
            <person name="Aerts A."/>
            <person name="Grimwood J."/>
            <person name="Schmutz J."/>
            <person name="Lucas S."/>
            <person name="Hammon N."/>
            <person name="Glavina del Rio T."/>
            <person name="Dalin E."/>
            <person name="Tice H."/>
            <person name="Pitluck S."/>
            <person name="Dehal P."/>
            <person name="Chapman J."/>
            <person name="Putman N.H."/>
            <person name="Salamov A.A."/>
            <person name="Terry A."/>
            <person name="Rokhsar D.S."/>
            <person name="Boore J.L."/>
            <person name="Tripathy S."/>
            <person name="Tyler B.M."/>
            <person name="Grigoriev I.V."/>
        </authorList>
    </citation>
    <scope>NUCLEOTIDE SEQUENCE</scope>
    <source>
        <strain evidence="2">P6497</strain>
    </source>
</reference>
<gene>
    <name evidence="1" type="ORF">PHYSODRAFT_331458</name>
    <name evidence="2" type="ORF">PHYSODRAFT_331461</name>
</gene>
<dbReference type="GeneID" id="20646290"/>
<dbReference type="EMBL" id="JH159154">
    <property type="protein sequence ID" value="EGZ17490.1"/>
    <property type="molecule type" value="Genomic_DNA"/>
</dbReference>
<dbReference type="EMBL" id="JH159154">
    <property type="protein sequence ID" value="EGZ17492.1"/>
    <property type="molecule type" value="Genomic_DNA"/>
</dbReference>
<reference evidence="2 3" key="1">
    <citation type="journal article" date="2006" name="Science">
        <title>Phytophthora genome sequences uncover evolutionary origins and mechanisms of pathogenesis.</title>
        <authorList>
            <person name="Tyler B.M."/>
            <person name="Tripathy S."/>
            <person name="Zhang X."/>
            <person name="Dehal P."/>
            <person name="Jiang R.H."/>
            <person name="Aerts A."/>
            <person name="Arredondo F.D."/>
            <person name="Baxter L."/>
            <person name="Bensasson D."/>
            <person name="Beynon J.L."/>
            <person name="Chapman J."/>
            <person name="Damasceno C.M."/>
            <person name="Dorrance A.E."/>
            <person name="Dou D."/>
            <person name="Dickerman A.W."/>
            <person name="Dubchak I.L."/>
            <person name="Garbelotto M."/>
            <person name="Gijzen M."/>
            <person name="Gordon S.G."/>
            <person name="Govers F."/>
            <person name="Grunwald N.J."/>
            <person name="Huang W."/>
            <person name="Ivors K.L."/>
            <person name="Jones R.W."/>
            <person name="Kamoun S."/>
            <person name="Krampis K."/>
            <person name="Lamour K.H."/>
            <person name="Lee M.K."/>
            <person name="McDonald W.H."/>
            <person name="Medina M."/>
            <person name="Meijer H.J."/>
            <person name="Nordberg E.K."/>
            <person name="Maclean D.J."/>
            <person name="Ospina-Giraldo M.D."/>
            <person name="Morris P.F."/>
            <person name="Phuntumart V."/>
            <person name="Putnam N.H."/>
            <person name="Rash S."/>
            <person name="Rose J.K."/>
            <person name="Sakihama Y."/>
            <person name="Salamov A.A."/>
            <person name="Savidor A."/>
            <person name="Scheuring C.F."/>
            <person name="Smith B.M."/>
            <person name="Sobral B.W."/>
            <person name="Terry A."/>
            <person name="Torto-Alalibo T.A."/>
            <person name="Win J."/>
            <person name="Xu Z."/>
            <person name="Zhang H."/>
            <person name="Grigoriev I.V."/>
            <person name="Rokhsar D.S."/>
            <person name="Boore J.L."/>
        </authorList>
    </citation>
    <scope>NUCLEOTIDE SEQUENCE [LARGE SCALE GENOMIC DNA]</scope>
    <source>
        <strain evidence="2 3">P6497</strain>
    </source>
</reference>
<protein>
    <recommendedName>
        <fullName evidence="4">BED-type domain-containing protein</fullName>
    </recommendedName>
</protein>
<dbReference type="RefSeq" id="XP_009526548.1">
    <property type="nucleotide sequence ID" value="XM_009528253.1"/>
</dbReference>
<name>G4ZFH6_PHYSP</name>
<proteinExistence type="predicted"/>
<dbReference type="KEGG" id="psoj:PHYSODRAFT_331458"/>
<evidence type="ECO:0000313" key="2">
    <source>
        <dbReference type="EMBL" id="EGZ17492.1"/>
    </source>
</evidence>
<dbReference type="Proteomes" id="UP000002640">
    <property type="component" value="Unassembled WGS sequence"/>
</dbReference>
<dbReference type="RefSeq" id="XP_009526550.1">
    <property type="nucleotide sequence ID" value="XM_009528255.1"/>
</dbReference>
<evidence type="ECO:0000313" key="3">
    <source>
        <dbReference type="Proteomes" id="UP000002640"/>
    </source>
</evidence>
<evidence type="ECO:0000313" key="1">
    <source>
        <dbReference type="EMBL" id="EGZ17490.1"/>
    </source>
</evidence>
<dbReference type="InParanoid" id="G4ZFH6"/>
<dbReference type="KEGG" id="psoj:PHYSODRAFT_331461"/>
<dbReference type="AlphaFoldDB" id="G4ZFH6"/>
<dbReference type="OMA" id="ACYEEFS"/>